<comment type="caution">
    <text evidence="3">The sequence shown here is derived from an EMBL/GenBank/DDBJ whole genome shotgun (WGS) entry which is preliminary data.</text>
</comment>
<comment type="similarity">
    <text evidence="1 2">Belongs to the fructosamine kinase family.</text>
</comment>
<accession>A0ABP8N6H0</accession>
<protein>
    <submittedName>
        <fullName evidence="3">Fructosamine kinase family protein</fullName>
    </submittedName>
</protein>
<name>A0ABP8N6H0_9BACT</name>
<keyword evidence="2 3" id="KW-0418">Kinase</keyword>
<keyword evidence="2" id="KW-0808">Transferase</keyword>
<dbReference type="EMBL" id="BAABGA010000060">
    <property type="protein sequence ID" value="GAA4462155.1"/>
    <property type="molecule type" value="Genomic_DNA"/>
</dbReference>
<organism evidence="3 4">
    <name type="scientific">Novipirellula rosea</name>
    <dbReference type="NCBI Taxonomy" id="1031540"/>
    <lineage>
        <taxon>Bacteria</taxon>
        <taxon>Pseudomonadati</taxon>
        <taxon>Planctomycetota</taxon>
        <taxon>Planctomycetia</taxon>
        <taxon>Pirellulales</taxon>
        <taxon>Pirellulaceae</taxon>
        <taxon>Novipirellula</taxon>
    </lineage>
</organism>
<evidence type="ECO:0000256" key="1">
    <source>
        <dbReference type="ARBA" id="ARBA00009460"/>
    </source>
</evidence>
<dbReference type="Proteomes" id="UP001500840">
    <property type="component" value="Unassembled WGS sequence"/>
</dbReference>
<dbReference type="Gene3D" id="3.90.1200.10">
    <property type="match status" value="1"/>
</dbReference>
<reference evidence="4" key="1">
    <citation type="journal article" date="2019" name="Int. J. Syst. Evol. Microbiol.">
        <title>The Global Catalogue of Microorganisms (GCM) 10K type strain sequencing project: providing services to taxonomists for standard genome sequencing and annotation.</title>
        <authorList>
            <consortium name="The Broad Institute Genomics Platform"/>
            <consortium name="The Broad Institute Genome Sequencing Center for Infectious Disease"/>
            <person name="Wu L."/>
            <person name="Ma J."/>
        </authorList>
    </citation>
    <scope>NUCLEOTIDE SEQUENCE [LARGE SCALE GENOMIC DNA]</scope>
    <source>
        <strain evidence="4">JCM 17759</strain>
    </source>
</reference>
<dbReference type="InterPro" id="IPR011009">
    <property type="entry name" value="Kinase-like_dom_sf"/>
</dbReference>
<dbReference type="PIRSF" id="PIRSF006221">
    <property type="entry name" value="Ketosamine-3-kinase"/>
    <property type="match status" value="1"/>
</dbReference>
<dbReference type="SUPFAM" id="SSF56112">
    <property type="entry name" value="Protein kinase-like (PK-like)"/>
    <property type="match status" value="1"/>
</dbReference>
<dbReference type="GO" id="GO:0016301">
    <property type="term" value="F:kinase activity"/>
    <property type="evidence" value="ECO:0007669"/>
    <property type="project" value="UniProtKB-KW"/>
</dbReference>
<evidence type="ECO:0000256" key="2">
    <source>
        <dbReference type="PIRNR" id="PIRNR006221"/>
    </source>
</evidence>
<sequence>MKPPSDSDVSAAFCQLIDPSTKISEVRSVGGGCISSAMQITLHDDRLGNRTVFAKANEPGFIDNFQSECDGLTALAEAESILIPKPLAVGTAAERAWLVTEWVETRPQAKNFFTDFGRQLAKLHQVTAGSQIGWSSDNFLGSAIQPNTATAGWAEFVAENRIGFQLRWALDQHRADAKLRRDGEAIVAAMPELLSGRAAETSLLHGDLWSGNYLCGATDAAAGGVPVIIDPAVYYGCREAEFGMLKLFGSCPPEFYDAYQATWPLPDGWQHRINVYVLYHLLNHLNLFGSGYLGQCHQVASEILRSK</sequence>
<dbReference type="PANTHER" id="PTHR12149">
    <property type="entry name" value="FRUCTOSAMINE 3 KINASE-RELATED PROTEIN"/>
    <property type="match status" value="1"/>
</dbReference>
<dbReference type="RefSeq" id="WP_345325797.1">
    <property type="nucleotide sequence ID" value="NZ_BAABGA010000060.1"/>
</dbReference>
<evidence type="ECO:0000313" key="4">
    <source>
        <dbReference type="Proteomes" id="UP001500840"/>
    </source>
</evidence>
<dbReference type="Pfam" id="PF03881">
    <property type="entry name" value="Fructosamin_kin"/>
    <property type="match status" value="1"/>
</dbReference>
<keyword evidence="4" id="KW-1185">Reference proteome</keyword>
<proteinExistence type="inferred from homology"/>
<gene>
    <name evidence="3" type="ORF">GCM10023156_45630</name>
</gene>
<dbReference type="InterPro" id="IPR016477">
    <property type="entry name" value="Fructo-/Ketosamine-3-kinase"/>
</dbReference>
<dbReference type="Gene3D" id="3.30.200.20">
    <property type="entry name" value="Phosphorylase Kinase, domain 1"/>
    <property type="match status" value="1"/>
</dbReference>
<dbReference type="PANTHER" id="PTHR12149:SF8">
    <property type="entry name" value="PROTEIN-RIBULOSAMINE 3-KINASE"/>
    <property type="match status" value="1"/>
</dbReference>
<evidence type="ECO:0000313" key="3">
    <source>
        <dbReference type="EMBL" id="GAA4462155.1"/>
    </source>
</evidence>